<gene>
    <name evidence="1" type="ORF">H6A20_01660</name>
</gene>
<organism evidence="1 2">
    <name type="scientific">Mordavella massiliensis</name>
    <dbReference type="NCBI Taxonomy" id="1871024"/>
    <lineage>
        <taxon>Bacteria</taxon>
        <taxon>Bacillati</taxon>
        <taxon>Bacillota</taxon>
        <taxon>Clostridia</taxon>
        <taxon>Eubacteriales</taxon>
        <taxon>Clostridiaceae</taxon>
        <taxon>Mordavella</taxon>
    </lineage>
</organism>
<dbReference type="Proteomes" id="UP000705508">
    <property type="component" value="Unassembled WGS sequence"/>
</dbReference>
<comment type="caution">
    <text evidence="1">The sequence shown here is derived from an EMBL/GenBank/DDBJ whole genome shotgun (WGS) entry which is preliminary data.</text>
</comment>
<accession>A0A938X8D7</accession>
<dbReference type="SUPFAM" id="SSF53300">
    <property type="entry name" value="vWA-like"/>
    <property type="match status" value="1"/>
</dbReference>
<name>A0A938X8D7_9CLOT</name>
<reference evidence="1" key="1">
    <citation type="submission" date="2020-08" db="EMBL/GenBank/DDBJ databases">
        <authorList>
            <person name="Cejkova D."/>
            <person name="Kubasova T."/>
            <person name="Jahodarova E."/>
            <person name="Rychlik I."/>
        </authorList>
    </citation>
    <scope>NUCLEOTIDE SEQUENCE</scope>
    <source>
        <strain evidence="1">An582</strain>
    </source>
</reference>
<dbReference type="InterPro" id="IPR036465">
    <property type="entry name" value="vWFA_dom_sf"/>
</dbReference>
<dbReference type="Gene3D" id="3.40.50.410">
    <property type="entry name" value="von Willebrand factor, type A domain"/>
    <property type="match status" value="1"/>
</dbReference>
<dbReference type="AlphaFoldDB" id="A0A938X8D7"/>
<dbReference type="PANTHER" id="PTHR41248">
    <property type="entry name" value="NORD PROTEIN"/>
    <property type="match status" value="1"/>
</dbReference>
<sequence>MEQGQLTRPQRRALNIIWTAAGDYSFTPAFTAFLEDGEPDLYMNAIIGYVRKWYDPAVMDPLFDQISRSFFSETLDGLLWVALENCAFEKEAPLRPVLAELRAAHARDFFDRELTRSRQQWMAQNSLVYALQAARCRVILGRDPGLVNPWERSLFEALQLDGSLTAEEVAARIRHIFRRYFPASGWKRSPAFVRELRRKLNRFLIRKMPSRLVRTDTLLMIGPAGREGILAQGRKGLTAGRRDPAAQRADRLYIEGCFGLPLYPDDVSARIDQALCTGAHENCHLYFTAGQKSAVPPRDGVIGKVRRDAAWQMQKNRAHFQSRRLLYKNSIARLTEQIRSSLLVHAQPVPLRSRSGAVCPSQVWRGLYLHDPRIFQDTLEETDADFSVDLMLDASASRLQDQEVIAAQGCVIARSLQACRIPVQVFSFLSVRGYTVLQRFLGYEDMQAEDTQRIFQYFAAGWNRDGLALRGAWQLMKDAPAKNRLLIILTDASPNDDRRIPADPGKRQFVSQDYSGKAGTDDTAREARALRRQGIHLCGILTGSSGDTHAAREIFGNDFVRIEKMERFADAAGVLIRRQIEKLTMG</sequence>
<protein>
    <recommendedName>
        <fullName evidence="3">Nitric oxide reductase activation protein</fullName>
    </recommendedName>
</protein>
<evidence type="ECO:0008006" key="3">
    <source>
        <dbReference type="Google" id="ProtNLM"/>
    </source>
</evidence>
<proteinExistence type="predicted"/>
<dbReference type="EMBL" id="JACJKS010000002">
    <property type="protein sequence ID" value="MBM6947370.1"/>
    <property type="molecule type" value="Genomic_DNA"/>
</dbReference>
<dbReference type="InterPro" id="IPR051928">
    <property type="entry name" value="NorD/CobT"/>
</dbReference>
<reference evidence="1" key="2">
    <citation type="journal article" date="2021" name="Sci. Rep.">
        <title>The distribution of antibiotic resistance genes in chicken gut microbiota commensals.</title>
        <authorList>
            <person name="Juricova H."/>
            <person name="Matiasovicova J."/>
            <person name="Kubasova T."/>
            <person name="Cejkova D."/>
            <person name="Rychlik I."/>
        </authorList>
    </citation>
    <scope>NUCLEOTIDE SEQUENCE</scope>
    <source>
        <strain evidence="1">An582</strain>
    </source>
</reference>
<evidence type="ECO:0000313" key="2">
    <source>
        <dbReference type="Proteomes" id="UP000705508"/>
    </source>
</evidence>
<dbReference type="RefSeq" id="WP_204905426.1">
    <property type="nucleotide sequence ID" value="NZ_JACJKS010000002.1"/>
</dbReference>
<evidence type="ECO:0000313" key="1">
    <source>
        <dbReference type="EMBL" id="MBM6947370.1"/>
    </source>
</evidence>
<dbReference type="PANTHER" id="PTHR41248:SF1">
    <property type="entry name" value="NORD PROTEIN"/>
    <property type="match status" value="1"/>
</dbReference>